<organism evidence="3 4">
    <name type="scientific">Apiospora rasikravindrae</name>
    <dbReference type="NCBI Taxonomy" id="990691"/>
    <lineage>
        <taxon>Eukaryota</taxon>
        <taxon>Fungi</taxon>
        <taxon>Dikarya</taxon>
        <taxon>Ascomycota</taxon>
        <taxon>Pezizomycotina</taxon>
        <taxon>Sordariomycetes</taxon>
        <taxon>Xylariomycetidae</taxon>
        <taxon>Amphisphaeriales</taxon>
        <taxon>Apiosporaceae</taxon>
        <taxon>Apiospora</taxon>
    </lineage>
</organism>
<comment type="similarity">
    <text evidence="1">Belongs to the methyltransferase superfamily. LaeA methyltransferase family.</text>
</comment>
<dbReference type="Proteomes" id="UP001444661">
    <property type="component" value="Unassembled WGS sequence"/>
</dbReference>
<keyword evidence="3" id="KW-0489">Methyltransferase</keyword>
<name>A0ABR1U797_9PEZI</name>
<keyword evidence="3" id="KW-0808">Transferase</keyword>
<dbReference type="GO" id="GO:0008168">
    <property type="term" value="F:methyltransferase activity"/>
    <property type="evidence" value="ECO:0007669"/>
    <property type="project" value="UniProtKB-KW"/>
</dbReference>
<protein>
    <submittedName>
        <fullName evidence="3">S-adenosyl-L-methionine-dependent methyltransferase</fullName>
    </submittedName>
</protein>
<dbReference type="SUPFAM" id="SSF53335">
    <property type="entry name" value="S-adenosyl-L-methionine-dependent methyltransferases"/>
    <property type="match status" value="1"/>
</dbReference>
<evidence type="ECO:0000313" key="3">
    <source>
        <dbReference type="EMBL" id="KAK8054777.1"/>
    </source>
</evidence>
<evidence type="ECO:0000313" key="4">
    <source>
        <dbReference type="Proteomes" id="UP001444661"/>
    </source>
</evidence>
<sequence length="173" mass="18731">MDPKCAGPGAAADLGRGVANEMANDYLSANGSGNKPTPSESDNLPSVKPKEQDRLDVQHAGMLLLRGGKLVVAPLEKEPENVLDVATGTGIWALEYAREHPNSQVIGTDLSAIQPDPAAPNCTFIKDDAEDPWEFGDIRFDYIHLRFVVTCFDNHHGVLSQAFNHLEPGGWIE</sequence>
<dbReference type="GO" id="GO:0032259">
    <property type="term" value="P:methylation"/>
    <property type="evidence" value="ECO:0007669"/>
    <property type="project" value="UniProtKB-KW"/>
</dbReference>
<dbReference type="PANTHER" id="PTHR43591:SF102">
    <property type="entry name" value="S-ADENOSYL-L-METHIONINE-DEPENDENT METHYLTRANSFERASE"/>
    <property type="match status" value="1"/>
</dbReference>
<dbReference type="InterPro" id="IPR029063">
    <property type="entry name" value="SAM-dependent_MTases_sf"/>
</dbReference>
<comment type="caution">
    <text evidence="3">The sequence shown here is derived from an EMBL/GenBank/DDBJ whole genome shotgun (WGS) entry which is preliminary data.</text>
</comment>
<dbReference type="PANTHER" id="PTHR43591">
    <property type="entry name" value="METHYLTRANSFERASE"/>
    <property type="match status" value="1"/>
</dbReference>
<feature type="region of interest" description="Disordered" evidence="2">
    <location>
        <begin position="23"/>
        <end position="49"/>
    </location>
</feature>
<accession>A0ABR1U797</accession>
<dbReference type="EMBL" id="JAQQWK010000001">
    <property type="protein sequence ID" value="KAK8054777.1"/>
    <property type="molecule type" value="Genomic_DNA"/>
</dbReference>
<keyword evidence="4" id="KW-1185">Reference proteome</keyword>
<gene>
    <name evidence="3" type="ORF">PG993_000004</name>
</gene>
<evidence type="ECO:0000256" key="2">
    <source>
        <dbReference type="SAM" id="MobiDB-lite"/>
    </source>
</evidence>
<reference evidence="3 4" key="1">
    <citation type="submission" date="2023-01" db="EMBL/GenBank/DDBJ databases">
        <title>Analysis of 21 Apiospora genomes using comparative genomics revels a genus with tremendous synthesis potential of carbohydrate active enzymes and secondary metabolites.</title>
        <authorList>
            <person name="Sorensen T."/>
        </authorList>
    </citation>
    <scope>NUCLEOTIDE SEQUENCE [LARGE SCALE GENOMIC DNA]</scope>
    <source>
        <strain evidence="3 4">CBS 33761</strain>
    </source>
</reference>
<feature type="compositionally biased region" description="Polar residues" evidence="2">
    <location>
        <begin position="27"/>
        <end position="44"/>
    </location>
</feature>
<evidence type="ECO:0000256" key="1">
    <source>
        <dbReference type="ARBA" id="ARBA00038158"/>
    </source>
</evidence>
<dbReference type="CDD" id="cd02440">
    <property type="entry name" value="AdoMet_MTases"/>
    <property type="match status" value="1"/>
</dbReference>
<dbReference type="Gene3D" id="3.40.50.150">
    <property type="entry name" value="Vaccinia Virus protein VP39"/>
    <property type="match status" value="1"/>
</dbReference>
<proteinExistence type="inferred from homology"/>
<dbReference type="Pfam" id="PF13489">
    <property type="entry name" value="Methyltransf_23"/>
    <property type="match status" value="1"/>
</dbReference>